<reference evidence="2 3" key="1">
    <citation type="submission" date="2016-12" db="EMBL/GenBank/DDBJ databases">
        <title>Diversity of luminous bacteria.</title>
        <authorList>
            <person name="Yoshizawa S."/>
            <person name="Kogure K."/>
        </authorList>
    </citation>
    <scope>NUCLEOTIDE SEQUENCE [LARGE SCALE GENOMIC DNA]</scope>
    <source>
        <strain evidence="2 3">LC1-200</strain>
    </source>
</reference>
<keyword evidence="1" id="KW-1133">Transmembrane helix</keyword>
<feature type="transmembrane region" description="Helical" evidence="1">
    <location>
        <begin position="189"/>
        <end position="212"/>
    </location>
</feature>
<dbReference type="Proteomes" id="UP000238730">
    <property type="component" value="Unassembled WGS sequence"/>
</dbReference>
<evidence type="ECO:0000256" key="1">
    <source>
        <dbReference type="SAM" id="Phobius"/>
    </source>
</evidence>
<evidence type="ECO:0008006" key="4">
    <source>
        <dbReference type="Google" id="ProtNLM"/>
    </source>
</evidence>
<evidence type="ECO:0000313" key="2">
    <source>
        <dbReference type="EMBL" id="PQJ66277.1"/>
    </source>
</evidence>
<dbReference type="InterPro" id="IPR025686">
    <property type="entry name" value="Glucos_trans_II"/>
</dbReference>
<feature type="transmembrane region" description="Helical" evidence="1">
    <location>
        <begin position="155"/>
        <end position="183"/>
    </location>
</feature>
<dbReference type="OrthoDB" id="1317478at2"/>
<feature type="transmembrane region" description="Helical" evidence="1">
    <location>
        <begin position="257"/>
        <end position="273"/>
    </location>
</feature>
<feature type="transmembrane region" description="Helical" evidence="1">
    <location>
        <begin position="76"/>
        <end position="96"/>
    </location>
</feature>
<feature type="transmembrane region" description="Helical" evidence="1">
    <location>
        <begin position="103"/>
        <end position="122"/>
    </location>
</feature>
<keyword evidence="1" id="KW-0812">Transmembrane</keyword>
<feature type="transmembrane region" description="Helical" evidence="1">
    <location>
        <begin position="309"/>
        <end position="327"/>
    </location>
</feature>
<evidence type="ECO:0000313" key="3">
    <source>
        <dbReference type="Proteomes" id="UP000238730"/>
    </source>
</evidence>
<dbReference type="AlphaFoldDB" id="A0A2S7VVY2"/>
<comment type="caution">
    <text evidence="2">The sequence shown here is derived from an EMBL/GenBank/DDBJ whole genome shotgun (WGS) entry which is preliminary data.</text>
</comment>
<proteinExistence type="predicted"/>
<keyword evidence="1" id="KW-0472">Membrane</keyword>
<dbReference type="Pfam" id="PF14264">
    <property type="entry name" value="Glucos_trans_II"/>
    <property type="match status" value="1"/>
</dbReference>
<accession>A0A2S7VVY2</accession>
<gene>
    <name evidence="2" type="ORF">BTO08_02010</name>
</gene>
<protein>
    <recommendedName>
        <fullName evidence="4">Glycosyltransferase RgtA/B/C/D-like domain-containing protein</fullName>
    </recommendedName>
</protein>
<feature type="transmembrane region" description="Helical" evidence="1">
    <location>
        <begin position="279"/>
        <end position="300"/>
    </location>
</feature>
<feature type="transmembrane region" description="Helical" evidence="1">
    <location>
        <begin position="12"/>
        <end position="33"/>
    </location>
</feature>
<name>A0A2S7VVY2_PHOAN</name>
<sequence length="471" mass="54959">MFFKEFNQKVFLKLLIISFSFYFPVIFAGAFYADDINRINVNWSGFGWDPMGRPLATIIAEIYSNSQKLIVDAAPLTWVLSIILIGFSSYLIYYKLKDNYKDFALPLSVVFIVNPFFIGNLLYRFDSLGMFLALTFSVLAFSLKEEKFNYIIKIILLTFALNFYQPFSNLYISLLSVFILLMAYKKEKFSFIISYLIKSIVIFILANVFYMIEMKILSFPSRGGILPLDISSIEVIINNITNGFKPFLSFWSYFENFFYPVVIISVILSFIFIRNVKLYLYLCLSIIVFLISILGGMAILKEQIYDPRVLPYFSVVLMLLTCIFIMSRVEFKWLISIPIFACFIFSYRIGNIQKLQHEYERPIAFNLSLDVASLGEVSEFYSIGQIPNSHFIRNLMNNTPFNGFLRRADWITTGIVNEYVPRGLIAFQWSSAAKETKQNFYSMKEEMTLSIDRKPYYQIYKKGNKGWILWL</sequence>
<dbReference type="EMBL" id="MSCJ01000001">
    <property type="protein sequence ID" value="PQJ66277.1"/>
    <property type="molecule type" value="Genomic_DNA"/>
</dbReference>
<dbReference type="RefSeq" id="WP_105059679.1">
    <property type="nucleotide sequence ID" value="NZ_MSCJ01000001.1"/>
</dbReference>
<feature type="transmembrane region" description="Helical" evidence="1">
    <location>
        <begin position="333"/>
        <end position="350"/>
    </location>
</feature>
<organism evidence="2 3">
    <name type="scientific">Photobacterium angustum</name>
    <dbReference type="NCBI Taxonomy" id="661"/>
    <lineage>
        <taxon>Bacteria</taxon>
        <taxon>Pseudomonadati</taxon>
        <taxon>Pseudomonadota</taxon>
        <taxon>Gammaproteobacteria</taxon>
        <taxon>Vibrionales</taxon>
        <taxon>Vibrionaceae</taxon>
        <taxon>Photobacterium</taxon>
    </lineage>
</organism>